<dbReference type="PANTHER" id="PTHR12747:SF0">
    <property type="entry name" value="ELONGATOR COMPLEX PROTEIN 1"/>
    <property type="match status" value="1"/>
</dbReference>
<proteinExistence type="inferred from homology"/>
<dbReference type="InterPro" id="IPR056165">
    <property type="entry name" value="Beta-prop_ELP1_2nd"/>
</dbReference>
<comment type="caution">
    <text evidence="12">The sequence shown here is derived from an EMBL/GenBank/DDBJ whole genome shotgun (WGS) entry which is preliminary data.</text>
</comment>
<keyword evidence="4" id="KW-0819">tRNA processing</keyword>
<feature type="domain" description="ELP1 alpha-solenoid" evidence="10">
    <location>
        <begin position="579"/>
        <end position="769"/>
    </location>
</feature>
<dbReference type="GO" id="GO:0005634">
    <property type="term" value="C:nucleus"/>
    <property type="evidence" value="ECO:0007669"/>
    <property type="project" value="UniProtKB-SubCell"/>
</dbReference>
<dbReference type="Pfam" id="PF23936">
    <property type="entry name" value="HB_ELP1"/>
    <property type="match status" value="1"/>
</dbReference>
<evidence type="ECO:0000256" key="1">
    <source>
        <dbReference type="ARBA" id="ARBA00005043"/>
    </source>
</evidence>
<dbReference type="Pfam" id="PF04762">
    <property type="entry name" value="Beta-prop_ELP1_1st"/>
    <property type="match status" value="2"/>
</dbReference>
<evidence type="ECO:0000259" key="7">
    <source>
        <dbReference type="Pfam" id="PF04762"/>
    </source>
</evidence>
<comment type="function">
    <text evidence="6">Component of the elongator complex which is required for multiple tRNA modifications, including mcm5U (5-methoxycarbonylmethyl uridine), mcm5s2U (5-methoxycarbonylmethyl-2-thiouridine), and ncm5U (5-carbamoylmethyl uridine). The elongator complex catalyzes formation of carboxymethyluridine in the wobble base at position 34 in tRNAs.</text>
</comment>
<dbReference type="EMBL" id="JNBS01000553">
    <property type="protein sequence ID" value="OQS04776.1"/>
    <property type="molecule type" value="Genomic_DNA"/>
</dbReference>
<comment type="pathway">
    <text evidence="1">tRNA modification; 5-methoxycarbonylmethyl-2-thiouridine-tRNA biosynthesis.</text>
</comment>
<evidence type="ECO:0000256" key="6">
    <source>
        <dbReference type="PIRNR" id="PIRNR017233"/>
    </source>
</evidence>
<dbReference type="Proteomes" id="UP000243217">
    <property type="component" value="Unassembled WGS sequence"/>
</dbReference>
<dbReference type="Gene3D" id="2.130.10.10">
    <property type="entry name" value="YVTN repeat-like/Quinoprotein amine dehydrogenase"/>
    <property type="match status" value="1"/>
</dbReference>
<evidence type="ECO:0000259" key="8">
    <source>
        <dbReference type="Pfam" id="PF23797"/>
    </source>
</evidence>
<name>A0A1W0A3B7_9STRA</name>
<dbReference type="InterPro" id="IPR056164">
    <property type="entry name" value="Beta-prop_ELP1_1st"/>
</dbReference>
<feature type="domain" description="ELP1 N-terminal second beta-propeller" evidence="8">
    <location>
        <begin position="490"/>
        <end position="555"/>
    </location>
</feature>
<dbReference type="PIRSF" id="PIRSF017233">
    <property type="entry name" value="IKAP"/>
    <property type="match status" value="1"/>
</dbReference>
<dbReference type="GO" id="GO:0000049">
    <property type="term" value="F:tRNA binding"/>
    <property type="evidence" value="ECO:0007669"/>
    <property type="project" value="TreeGrafter"/>
</dbReference>
<protein>
    <recommendedName>
        <fullName evidence="5 6">Elongator complex protein 1</fullName>
    </recommendedName>
</protein>
<feature type="domain" description="ELP1 three-helical bundle" evidence="11">
    <location>
        <begin position="958"/>
        <end position="1043"/>
    </location>
</feature>
<dbReference type="GO" id="GO:0033588">
    <property type="term" value="C:elongator holoenzyme complex"/>
    <property type="evidence" value="ECO:0007669"/>
    <property type="project" value="InterPro"/>
</dbReference>
<evidence type="ECO:0000259" key="10">
    <source>
        <dbReference type="Pfam" id="PF23925"/>
    </source>
</evidence>
<evidence type="ECO:0000256" key="3">
    <source>
        <dbReference type="ARBA" id="ARBA00022490"/>
    </source>
</evidence>
<dbReference type="InterPro" id="IPR056169">
    <property type="entry name" value="HB_ELP1"/>
</dbReference>
<feature type="domain" description="ELP1 N-terminal second beta-propeller" evidence="8">
    <location>
        <begin position="333"/>
        <end position="416"/>
    </location>
</feature>
<dbReference type="GO" id="GO:0005829">
    <property type="term" value="C:cytosol"/>
    <property type="evidence" value="ECO:0007669"/>
    <property type="project" value="TreeGrafter"/>
</dbReference>
<dbReference type="InterPro" id="IPR056166">
    <property type="entry name" value="TPR_ELP1"/>
</dbReference>
<dbReference type="Pfam" id="PF23878">
    <property type="entry name" value="TPR_ELP1"/>
    <property type="match status" value="1"/>
</dbReference>
<dbReference type="UniPathway" id="UPA00988"/>
<evidence type="ECO:0000259" key="9">
    <source>
        <dbReference type="Pfam" id="PF23878"/>
    </source>
</evidence>
<keyword evidence="13" id="KW-1185">Reference proteome</keyword>
<dbReference type="AlphaFoldDB" id="A0A1W0A3B7"/>
<feature type="domain" description="ELP1 first N-terminal beta-propeller" evidence="7">
    <location>
        <begin position="59"/>
        <end position="141"/>
    </location>
</feature>
<dbReference type="SUPFAM" id="SSF69322">
    <property type="entry name" value="Tricorn protease domain 2"/>
    <property type="match status" value="1"/>
</dbReference>
<evidence type="ECO:0000256" key="2">
    <source>
        <dbReference type="ARBA" id="ARBA00006086"/>
    </source>
</evidence>
<keyword evidence="6" id="KW-0539">Nucleus</keyword>
<evidence type="ECO:0000256" key="5">
    <source>
        <dbReference type="ARBA" id="ARBA00029535"/>
    </source>
</evidence>
<evidence type="ECO:0000313" key="12">
    <source>
        <dbReference type="EMBL" id="OQS04776.1"/>
    </source>
</evidence>
<keyword evidence="3 6" id="KW-0963">Cytoplasm</keyword>
<comment type="subcellular location">
    <subcellularLocation>
        <location evidence="6">Cytoplasm</location>
    </subcellularLocation>
    <subcellularLocation>
        <location evidence="6">Nucleus</location>
    </subcellularLocation>
</comment>
<dbReference type="STRING" id="74557.A0A1W0A3B7"/>
<accession>A0A1W0A3B7</accession>
<feature type="domain" description="ELP1 first N-terminal beta-propeller" evidence="7">
    <location>
        <begin position="147"/>
        <end position="300"/>
    </location>
</feature>
<comment type="similarity">
    <text evidence="2 6">Belongs to the ELP1/IKA1 family.</text>
</comment>
<dbReference type="Pfam" id="PF23797">
    <property type="entry name" value="Beta-prop_ELP1_2nd"/>
    <property type="match status" value="2"/>
</dbReference>
<sequence length="1163" mass="131039">MRNLIILNERIDALPKGSYAAFTIDSVEERFFALNTQGRVVCVVDGEVVWEVFLNYSIKDDWHWCQYNQELEAVVCASQSGCLAVISVNDKSIELIGHFDAGICGVAWNTTEDQVAIVTGDGNFLTMSTNWDVLHECPLNVPSLAGSTVEMAWRADGKFLVMNGLFEAKQNQILVWEFNNATWYLHAKGRYEDSRPLTDLQQSVTWCPNHTLITSSQIFKKQLHVVFFERNGLRHGEFVVNATAVSHVQWNSLSDVLAVACRRESGDVTIQLWTRNNYHWYLKQERLLSAPIASMQWDPESPYKLHVFTCSGEYHNYTITTKVHTSANATVAVIDGCNLKLTHFSQAMIPPPMCAATHTLSSPINVITFVNEAIILVTANGSWYLLDTNSPKPILWKGVPMAMKMQAVAYTGKVLRGIPEGKNSTFIEMDFDLNKATITTMKDQSSPYTVEALSLDGNGLQFGNGELINHDEVHPLYSEWIQLEDLLIGKSNSKLYINTHLLHSSVASFHVSHGYLLLTTLGSQSELRMHKLMDLVMEDYEKVHTQPVERGAKLVTTVESGSEVILQMPRGNIEIVSPRPLLLTLVQHHVQAIKYGPALELCRKHRIDMNILVDINPTAFLENLGRLIEDIPERLRSDRLSLFMTNLHPINVCETKYTIDYVSAPENFDKVDEVCKAFRNLLMALDPIKYLLPLLTCEAKFGLIESALQRLNQPALINQGLVEKGLQHLIFLVDVEVLYDYALGLYDMKLTRLVAGHTERDPKEYLPKLAAFEDLATSHSPSYMKYTIDLELTRYAKALQHLANDTKYNEQSLALIKEHHLYDEGLKFFSKTSPLHNEIIVAYGHHLLATGDSSLAGYTFLSAKPQALSPAVDAFRKALNWKMAMNIASLIPSYDVVSLGYELAEELLNAMGTQRNPKAAAELYVKYCQDIDEGVATLIQAREWEDALQRALLHKRKDLIQTEVEPLVIQAGEDMLEDIAQRQKTYSKHWKRLTNLREQIRLFRLHGIDGKADDRNTLDDGASSAASAFSQSSMSSIGSHNSNRDIKFASLTAFETNSHHHNATASPFYAAMSATVDAPTAKKKMPRRFRRSKIQEGSAEEDAYVEKCLREQMPSREFLADLKKLLAMLAYFNKVRQIQSIQVKLDAFMDHIAAHLPPAPVHV</sequence>
<gene>
    <name evidence="12" type="ORF">THRCLA_03008</name>
</gene>
<reference evidence="12 13" key="1">
    <citation type="journal article" date="2014" name="Genome Biol. Evol.">
        <title>The secreted proteins of Achlya hypogyna and Thraustotheca clavata identify the ancestral oomycete secretome and reveal gene acquisitions by horizontal gene transfer.</title>
        <authorList>
            <person name="Misner I."/>
            <person name="Blouin N."/>
            <person name="Leonard G."/>
            <person name="Richards T.A."/>
            <person name="Lane C.E."/>
        </authorList>
    </citation>
    <scope>NUCLEOTIDE SEQUENCE [LARGE SCALE GENOMIC DNA]</scope>
    <source>
        <strain evidence="12 13">ATCC 34112</strain>
    </source>
</reference>
<feature type="domain" description="ELP1 TPR" evidence="9">
    <location>
        <begin position="783"/>
        <end position="947"/>
    </location>
</feature>
<organism evidence="12 13">
    <name type="scientific">Thraustotheca clavata</name>
    <dbReference type="NCBI Taxonomy" id="74557"/>
    <lineage>
        <taxon>Eukaryota</taxon>
        <taxon>Sar</taxon>
        <taxon>Stramenopiles</taxon>
        <taxon>Oomycota</taxon>
        <taxon>Saprolegniomycetes</taxon>
        <taxon>Saprolegniales</taxon>
        <taxon>Achlyaceae</taxon>
        <taxon>Thraustotheca</taxon>
    </lineage>
</organism>
<evidence type="ECO:0000313" key="13">
    <source>
        <dbReference type="Proteomes" id="UP000243217"/>
    </source>
</evidence>
<dbReference type="GO" id="GO:0002926">
    <property type="term" value="P:tRNA wobble base 5-methoxycarbonylmethyl-2-thiouridinylation"/>
    <property type="evidence" value="ECO:0007669"/>
    <property type="project" value="TreeGrafter"/>
</dbReference>
<dbReference type="InterPro" id="IPR015943">
    <property type="entry name" value="WD40/YVTN_repeat-like_dom_sf"/>
</dbReference>
<evidence type="ECO:0000259" key="11">
    <source>
        <dbReference type="Pfam" id="PF23936"/>
    </source>
</evidence>
<dbReference type="OrthoDB" id="40048at2759"/>
<dbReference type="InterPro" id="IPR006849">
    <property type="entry name" value="Elp1"/>
</dbReference>
<dbReference type="InterPro" id="IPR056167">
    <property type="entry name" value="A-sol_ELP1"/>
</dbReference>
<dbReference type="PANTHER" id="PTHR12747">
    <property type="entry name" value="ELONGATOR COMPLEX PROTEIN 1"/>
    <property type="match status" value="1"/>
</dbReference>
<evidence type="ECO:0000256" key="4">
    <source>
        <dbReference type="ARBA" id="ARBA00022694"/>
    </source>
</evidence>
<dbReference type="Pfam" id="PF23925">
    <property type="entry name" value="A-sol_ELP1"/>
    <property type="match status" value="1"/>
</dbReference>